<dbReference type="AlphaFoldDB" id="A0A174K731"/>
<comment type="catalytic activity">
    <reaction evidence="7 8">
        <text>L-homoserine + acetyl-CoA = O-acetyl-L-homoserine + CoA</text>
        <dbReference type="Rhea" id="RHEA:13701"/>
        <dbReference type="ChEBI" id="CHEBI:57287"/>
        <dbReference type="ChEBI" id="CHEBI:57288"/>
        <dbReference type="ChEBI" id="CHEBI:57476"/>
        <dbReference type="ChEBI" id="CHEBI:57716"/>
        <dbReference type="EC" id="2.3.1.31"/>
    </reaction>
</comment>
<dbReference type="OrthoDB" id="9772423at2"/>
<dbReference type="InterPro" id="IPR005697">
    <property type="entry name" value="HST_MetA"/>
</dbReference>
<dbReference type="Pfam" id="PF04204">
    <property type="entry name" value="HTS"/>
    <property type="match status" value="1"/>
</dbReference>
<gene>
    <name evidence="10" type="primary">metA</name>
    <name evidence="8" type="synonym">metAA</name>
    <name evidence="10" type="ORF">ERS852491_04121</name>
</gene>
<reference evidence="10 11" key="1">
    <citation type="submission" date="2015-09" db="EMBL/GenBank/DDBJ databases">
        <authorList>
            <consortium name="Pathogen Informatics"/>
        </authorList>
    </citation>
    <scope>NUCLEOTIDE SEQUENCE [LARGE SCALE GENOMIC DNA]</scope>
    <source>
        <strain evidence="10 11">2789STDY5834876</strain>
    </source>
</reference>
<dbReference type="GO" id="GO:0004414">
    <property type="term" value="F:homoserine O-acetyltransferase activity"/>
    <property type="evidence" value="ECO:0007669"/>
    <property type="project" value="UniProtKB-EC"/>
</dbReference>
<name>A0A174K731_9FIRM</name>
<evidence type="ECO:0000256" key="3">
    <source>
        <dbReference type="ARBA" id="ARBA00022605"/>
    </source>
</evidence>
<dbReference type="InterPro" id="IPR029062">
    <property type="entry name" value="Class_I_gatase-like"/>
</dbReference>
<dbReference type="FunFam" id="3.40.50.880:FF:000004">
    <property type="entry name" value="Homoserine O-succinyltransferase"/>
    <property type="match status" value="1"/>
</dbReference>
<organism evidence="10 11">
    <name type="scientific">Faecalicatena contorta</name>
    <dbReference type="NCBI Taxonomy" id="39482"/>
    <lineage>
        <taxon>Bacteria</taxon>
        <taxon>Bacillati</taxon>
        <taxon>Bacillota</taxon>
        <taxon>Clostridia</taxon>
        <taxon>Lachnospirales</taxon>
        <taxon>Lachnospiraceae</taxon>
        <taxon>Faecalicatena</taxon>
    </lineage>
</organism>
<dbReference type="PIRSF" id="PIRSF000450">
    <property type="entry name" value="H_ser_succinyltr"/>
    <property type="match status" value="1"/>
</dbReference>
<comment type="similarity">
    <text evidence="8">Belongs to the MetA family.</text>
</comment>
<dbReference type="NCBIfam" id="TIGR01001">
    <property type="entry name" value="metA"/>
    <property type="match status" value="1"/>
</dbReference>
<dbReference type="SUPFAM" id="SSF52317">
    <property type="entry name" value="Class I glutamine amidotransferase-like"/>
    <property type="match status" value="1"/>
</dbReference>
<feature type="active site" description="Acyl-thioester intermediate" evidence="8 9">
    <location>
        <position position="142"/>
    </location>
</feature>
<keyword evidence="5 8" id="KW-0486">Methionine biosynthesis</keyword>
<dbReference type="GO" id="GO:0008899">
    <property type="term" value="F:homoserine O-succinyltransferase activity"/>
    <property type="evidence" value="ECO:0007669"/>
    <property type="project" value="UniProtKB-UniRule"/>
</dbReference>
<feature type="binding site" evidence="8">
    <location>
        <position position="249"/>
    </location>
    <ligand>
        <name>substrate</name>
    </ligand>
</feature>
<evidence type="ECO:0000256" key="9">
    <source>
        <dbReference type="PIRSR" id="PIRSR000450-1"/>
    </source>
</evidence>
<evidence type="ECO:0000256" key="2">
    <source>
        <dbReference type="ARBA" id="ARBA00022490"/>
    </source>
</evidence>
<dbReference type="Proteomes" id="UP000095544">
    <property type="component" value="Unassembled WGS sequence"/>
</dbReference>
<feature type="active site" description="Proton acceptor" evidence="8">
    <location>
        <position position="235"/>
    </location>
</feature>
<dbReference type="PANTHER" id="PTHR20919:SF0">
    <property type="entry name" value="HOMOSERINE O-SUCCINYLTRANSFERASE"/>
    <property type="match status" value="1"/>
</dbReference>
<dbReference type="UniPathway" id="UPA00051">
    <property type="reaction ID" value="UER00074"/>
</dbReference>
<accession>A0A174K731</accession>
<evidence type="ECO:0000256" key="6">
    <source>
        <dbReference type="ARBA" id="ARBA00023315"/>
    </source>
</evidence>
<comment type="subcellular location">
    <subcellularLocation>
        <location evidence="1 8">Cytoplasm</location>
    </subcellularLocation>
</comment>
<feature type="site" description="Important for substrate specificity" evidence="8">
    <location>
        <position position="192"/>
    </location>
</feature>
<feature type="binding site" evidence="8">
    <location>
        <position position="163"/>
    </location>
    <ligand>
        <name>substrate</name>
    </ligand>
</feature>
<comment type="function">
    <text evidence="8">Transfers an acetyl group from acetyl-CoA to L-homoserine, forming acetyl-L-homoserine.</text>
</comment>
<keyword evidence="3 8" id="KW-0028">Amino-acid biosynthesis</keyword>
<keyword evidence="4 8" id="KW-0808">Transferase</keyword>
<dbReference type="CDD" id="cd03131">
    <property type="entry name" value="GATase1_HTS"/>
    <property type="match status" value="1"/>
</dbReference>
<evidence type="ECO:0000313" key="10">
    <source>
        <dbReference type="EMBL" id="CUP05100.1"/>
    </source>
</evidence>
<evidence type="ECO:0000256" key="1">
    <source>
        <dbReference type="ARBA" id="ARBA00004496"/>
    </source>
</evidence>
<dbReference type="HAMAP" id="MF_00295">
    <property type="entry name" value="MetA_acyltransf"/>
    <property type="match status" value="1"/>
</dbReference>
<protein>
    <recommendedName>
        <fullName evidence="8">Homoserine O-acetyltransferase</fullName>
        <shortName evidence="8">HAT</shortName>
        <ecNumber evidence="8">2.3.1.31</ecNumber>
    </recommendedName>
    <alternativeName>
        <fullName evidence="8">Homoserine transacetylase</fullName>
        <shortName evidence="8">HTA</shortName>
    </alternativeName>
</protein>
<proteinExistence type="inferred from homology"/>
<dbReference type="STRING" id="39482.ERS852491_04121"/>
<feature type="binding site" evidence="8">
    <location>
        <position position="192"/>
    </location>
    <ligand>
        <name>substrate</name>
    </ligand>
</feature>
<dbReference type="Gene3D" id="3.40.50.880">
    <property type="match status" value="1"/>
</dbReference>
<dbReference type="GO" id="GO:0019281">
    <property type="term" value="P:L-methionine biosynthetic process from homoserine via O-succinyl-L-homoserine and cystathionine"/>
    <property type="evidence" value="ECO:0007669"/>
    <property type="project" value="InterPro"/>
</dbReference>
<dbReference type="EMBL" id="CYZU01000052">
    <property type="protein sequence ID" value="CUP05100.1"/>
    <property type="molecule type" value="Genomic_DNA"/>
</dbReference>
<comment type="pathway">
    <text evidence="8">Amino-acid biosynthesis; L-methionine biosynthesis via de novo pathway; O-acetyl-L-homoserine from L-homoserine: step 1/1.</text>
</comment>
<evidence type="ECO:0000256" key="5">
    <source>
        <dbReference type="ARBA" id="ARBA00023167"/>
    </source>
</evidence>
<evidence type="ECO:0000256" key="4">
    <source>
        <dbReference type="ARBA" id="ARBA00022679"/>
    </source>
</evidence>
<dbReference type="EC" id="2.3.1.31" evidence="8"/>
<dbReference type="InterPro" id="IPR033752">
    <property type="entry name" value="MetA_family"/>
</dbReference>
<comment type="caution">
    <text evidence="8">Lacks conserved residue(s) required for the propagation of feature annotation.</text>
</comment>
<dbReference type="RefSeq" id="WP_050642130.1">
    <property type="nucleotide sequence ID" value="NZ_CABKUE010000009.1"/>
</dbReference>
<sequence>MPIRVQNDLPVKEILEQENIFVMDESRAAHQDIRPISIGLLNLMPLKEDTELQILRSLSNTPLQVDVTFVRVSSHVSKNTSTSHIYKFYEAFETIKSQKFDGFIITGAPVEQMPFEDVDYWEELKEIMDWTMTNVTSTLHLCWGAQAGLYHHYGINKVQLPEKMFGIFPHHVRNRKIPLLRGFDDVFFAPHSRHTTVPRELLEKDDRITILAESEEAGVFLCMAKEGRQIFVMGHPEYDRVTLDAEYKRDRAKGLDIKVPVNYYPNNDPDNKPELLWRSHANNLYTNWLNYYVYQLTPYDLYGTPFEAGEKDWNNME</sequence>
<evidence type="ECO:0000313" key="11">
    <source>
        <dbReference type="Proteomes" id="UP000095544"/>
    </source>
</evidence>
<dbReference type="GO" id="GO:0005737">
    <property type="term" value="C:cytoplasm"/>
    <property type="evidence" value="ECO:0007669"/>
    <property type="project" value="UniProtKB-SubCell"/>
</dbReference>
<feature type="active site" evidence="8">
    <location>
        <position position="237"/>
    </location>
</feature>
<keyword evidence="2 8" id="KW-0963">Cytoplasm</keyword>
<evidence type="ECO:0000256" key="8">
    <source>
        <dbReference type="HAMAP-Rule" id="MF_00295"/>
    </source>
</evidence>
<feature type="site" description="Important for acyl-CoA specificity" evidence="8">
    <location>
        <position position="111"/>
    </location>
</feature>
<dbReference type="PANTHER" id="PTHR20919">
    <property type="entry name" value="HOMOSERINE O-SUCCINYLTRANSFERASE"/>
    <property type="match status" value="1"/>
</dbReference>
<keyword evidence="6 8" id="KW-0012">Acyltransferase</keyword>
<evidence type="ECO:0000256" key="7">
    <source>
        <dbReference type="ARBA" id="ARBA00049043"/>
    </source>
</evidence>